<proteinExistence type="inferred from homology"/>
<evidence type="ECO:0000256" key="2">
    <source>
        <dbReference type="RuleBase" id="RU003452"/>
    </source>
</evidence>
<gene>
    <name evidence="3" type="ORF">DFP86_11435</name>
</gene>
<dbReference type="EMBL" id="SNZP01000014">
    <property type="protein sequence ID" value="TDR73274.1"/>
    <property type="molecule type" value="Genomic_DNA"/>
</dbReference>
<dbReference type="InterPro" id="IPR001447">
    <property type="entry name" value="Arylamine_N-AcTrfase"/>
</dbReference>
<dbReference type="RefSeq" id="WP_133683006.1">
    <property type="nucleotide sequence ID" value="NZ_SNZP01000014.1"/>
</dbReference>
<protein>
    <submittedName>
        <fullName evidence="3">N-hydroxyarylamine O-acetyltransferase</fullName>
    </submittedName>
</protein>
<evidence type="ECO:0000256" key="1">
    <source>
        <dbReference type="ARBA" id="ARBA00006547"/>
    </source>
</evidence>
<dbReference type="PRINTS" id="PR01543">
    <property type="entry name" value="ANATRNSFRASE"/>
</dbReference>
<sequence>MDQQTRQAYLARIGIRQAVEISPEGLAQLHLQHLRTVPFENLSLFLDQPVQLNEAALVDKLVRQRRGGFCYEVNHAFARLLASLGFDVSLLAAQVFDGTVYGPPFDHLLLRVRFDGGDYLADVGFGDSFLLPLPLLPGACSHQPGASYRLASTQGQLSLLQCKQVDDWRPLYRFSPDVHDITDFEPMNRFHQHSPASHFTRRPICSLARPDGRISLSGARLIITLGADRLEQPIGDAVTLRQCLKKHFGIDLSGEQAALLFARGCAAGDAVTSATGSTPSRRR</sequence>
<keyword evidence="3" id="KW-0808">Transferase</keyword>
<dbReference type="Gene3D" id="3.30.2140.10">
    <property type="entry name" value="Arylamine N-acetyltransferase"/>
    <property type="match status" value="1"/>
</dbReference>
<dbReference type="SUPFAM" id="SSF54001">
    <property type="entry name" value="Cysteine proteinases"/>
    <property type="match status" value="1"/>
</dbReference>
<dbReference type="PANTHER" id="PTHR11786:SF0">
    <property type="entry name" value="ARYLAMINE N-ACETYLTRANSFERASE 4-RELATED"/>
    <property type="match status" value="1"/>
</dbReference>
<dbReference type="Gene3D" id="2.40.128.150">
    <property type="entry name" value="Cysteine proteinases"/>
    <property type="match status" value="1"/>
</dbReference>
<dbReference type="AlphaFoldDB" id="A0A4R7B1E6"/>
<organism evidence="3 4">
    <name type="scientific">Paludibacterium purpuratum</name>
    <dbReference type="NCBI Taxonomy" id="1144873"/>
    <lineage>
        <taxon>Bacteria</taxon>
        <taxon>Pseudomonadati</taxon>
        <taxon>Pseudomonadota</taxon>
        <taxon>Betaproteobacteria</taxon>
        <taxon>Neisseriales</taxon>
        <taxon>Chromobacteriaceae</taxon>
        <taxon>Paludibacterium</taxon>
    </lineage>
</organism>
<evidence type="ECO:0000313" key="3">
    <source>
        <dbReference type="EMBL" id="TDR73274.1"/>
    </source>
</evidence>
<dbReference type="InterPro" id="IPR038765">
    <property type="entry name" value="Papain-like_cys_pep_sf"/>
</dbReference>
<comment type="similarity">
    <text evidence="1 2">Belongs to the arylamine N-acetyltransferase family.</text>
</comment>
<evidence type="ECO:0000313" key="4">
    <source>
        <dbReference type="Proteomes" id="UP000295611"/>
    </source>
</evidence>
<name>A0A4R7B1E6_9NEIS</name>
<keyword evidence="4" id="KW-1185">Reference proteome</keyword>
<dbReference type="GO" id="GO:0016407">
    <property type="term" value="F:acetyltransferase activity"/>
    <property type="evidence" value="ECO:0007669"/>
    <property type="project" value="InterPro"/>
</dbReference>
<accession>A0A4R7B1E6</accession>
<dbReference type="Pfam" id="PF00797">
    <property type="entry name" value="Acetyltransf_2"/>
    <property type="match status" value="1"/>
</dbReference>
<comment type="caution">
    <text evidence="3">The sequence shown here is derived from an EMBL/GenBank/DDBJ whole genome shotgun (WGS) entry which is preliminary data.</text>
</comment>
<reference evidence="3 4" key="1">
    <citation type="submission" date="2019-03" db="EMBL/GenBank/DDBJ databases">
        <title>Genomic Encyclopedia of Type Strains, Phase III (KMG-III): the genomes of soil and plant-associated and newly described type strains.</title>
        <authorList>
            <person name="Whitman W."/>
        </authorList>
    </citation>
    <scope>NUCLEOTIDE SEQUENCE [LARGE SCALE GENOMIC DNA]</scope>
    <source>
        <strain evidence="3 4">CECT 8976</strain>
    </source>
</reference>
<dbReference type="OrthoDB" id="7181050at2"/>
<dbReference type="PANTHER" id="PTHR11786">
    <property type="entry name" value="N-HYDROXYARYLAMINE O-ACETYLTRANSFERASE"/>
    <property type="match status" value="1"/>
</dbReference>
<dbReference type="Proteomes" id="UP000295611">
    <property type="component" value="Unassembled WGS sequence"/>
</dbReference>